<feature type="domain" description="N-acetyltransferase" evidence="1">
    <location>
        <begin position="3"/>
        <end position="171"/>
    </location>
</feature>
<evidence type="ECO:0000259" key="1">
    <source>
        <dbReference type="PROSITE" id="PS51186"/>
    </source>
</evidence>
<reference evidence="2 3" key="1">
    <citation type="submission" date="2024-07" db="EMBL/GenBank/DDBJ databases">
        <authorList>
            <person name="Dulla G.F.J."/>
            <person name="Delorm J.G."/>
        </authorList>
    </citation>
    <scope>NUCLEOTIDE SEQUENCE [LARGE SCALE GENOMIC DNA]</scope>
    <source>
        <strain evidence="2 3">JGD 233</strain>
    </source>
</reference>
<dbReference type="EMBL" id="JBFKZN010000002">
    <property type="protein sequence ID" value="MEW5288347.1"/>
    <property type="molecule type" value="Genomic_DNA"/>
</dbReference>
<dbReference type="PANTHER" id="PTHR43441">
    <property type="entry name" value="RIBOSOMAL-PROTEIN-SERINE ACETYLTRANSFERASE"/>
    <property type="match status" value="1"/>
</dbReference>
<dbReference type="InterPro" id="IPR016181">
    <property type="entry name" value="Acyl_CoA_acyltransferase"/>
</dbReference>
<dbReference type="Gene3D" id="3.40.630.30">
    <property type="match status" value="1"/>
</dbReference>
<dbReference type="InterPro" id="IPR051908">
    <property type="entry name" value="Ribosomal_N-acetyltransferase"/>
</dbReference>
<proteinExistence type="predicted"/>
<protein>
    <submittedName>
        <fullName evidence="2">GNAT family N-acetyltransferase</fullName>
    </submittedName>
</protein>
<comment type="caution">
    <text evidence="2">The sequence shown here is derived from an EMBL/GenBank/DDBJ whole genome shotgun (WGS) entry which is preliminary data.</text>
</comment>
<dbReference type="RefSeq" id="WP_261639927.1">
    <property type="nucleotide sequence ID" value="NZ_JBFKZN010000002.1"/>
</dbReference>
<gene>
    <name evidence="2" type="ORF">ABW286_03975</name>
</gene>
<dbReference type="InterPro" id="IPR000182">
    <property type="entry name" value="GNAT_dom"/>
</dbReference>
<evidence type="ECO:0000313" key="2">
    <source>
        <dbReference type="EMBL" id="MEW5288347.1"/>
    </source>
</evidence>
<evidence type="ECO:0000313" key="3">
    <source>
        <dbReference type="Proteomes" id="UP001554567"/>
    </source>
</evidence>
<dbReference type="CDD" id="cd04301">
    <property type="entry name" value="NAT_SF"/>
    <property type="match status" value="1"/>
</dbReference>
<sequence length="171" mass="19148">MKIVYRPYQDQDAEAFAAAVNQSLDTLTPWLAWAHEGFTTQEARQWFATTHTLRESGKANEMGLFASDGRLLGSAGLRYSASPDNHCSIGYWIRSSEQRQGIATRAVRYLVEMAWQSPQRDTVEILAAEENIASRRVALKCGADFIGIQYGLIVLNTGPVNTAIYHIRRPQ</sequence>
<dbReference type="PANTHER" id="PTHR43441:SF10">
    <property type="entry name" value="ACETYLTRANSFERASE"/>
    <property type="match status" value="1"/>
</dbReference>
<name>A0ABV3MXP9_9GAMM</name>
<dbReference type="PROSITE" id="PS51186">
    <property type="entry name" value="GNAT"/>
    <property type="match status" value="1"/>
</dbReference>
<keyword evidence="3" id="KW-1185">Reference proteome</keyword>
<dbReference type="SUPFAM" id="SSF55729">
    <property type="entry name" value="Acyl-CoA N-acyltransferases (Nat)"/>
    <property type="match status" value="1"/>
</dbReference>
<dbReference type="Proteomes" id="UP001554567">
    <property type="component" value="Unassembled WGS sequence"/>
</dbReference>
<dbReference type="Pfam" id="PF13302">
    <property type="entry name" value="Acetyltransf_3"/>
    <property type="match status" value="1"/>
</dbReference>
<organism evidence="2 3">
    <name type="scientific">Erwinia papayae</name>
    <dbReference type="NCBI Taxonomy" id="206499"/>
    <lineage>
        <taxon>Bacteria</taxon>
        <taxon>Pseudomonadati</taxon>
        <taxon>Pseudomonadota</taxon>
        <taxon>Gammaproteobacteria</taxon>
        <taxon>Enterobacterales</taxon>
        <taxon>Erwiniaceae</taxon>
        <taxon>Erwinia</taxon>
    </lineage>
</organism>
<accession>A0ABV3MXP9</accession>